<feature type="transmembrane region" description="Helical" evidence="6">
    <location>
        <begin position="20"/>
        <end position="42"/>
    </location>
</feature>
<dbReference type="Proteomes" id="UP000009222">
    <property type="component" value="Chromosome"/>
</dbReference>
<dbReference type="PANTHER" id="PTHR30294">
    <property type="entry name" value="MEMBRANE COMPONENT OF ABC TRANSPORTER YHHJ-RELATED"/>
    <property type="match status" value="1"/>
</dbReference>
<dbReference type="InParanoid" id="F5YCW9"/>
<keyword evidence="3 6" id="KW-0812">Transmembrane</keyword>
<feature type="transmembrane region" description="Helical" evidence="6">
    <location>
        <begin position="57"/>
        <end position="78"/>
    </location>
</feature>
<reference evidence="7 8" key="2">
    <citation type="journal article" date="2011" name="ISME J.">
        <title>RNA-seq reveals cooperative metabolic interactions between two termite-gut spirochete species in co-culture.</title>
        <authorList>
            <person name="Rosenthal A.Z."/>
            <person name="Matson E.G."/>
            <person name="Eldar A."/>
            <person name="Leadbetter J.R."/>
        </authorList>
    </citation>
    <scope>NUCLEOTIDE SEQUENCE [LARGE SCALE GENOMIC DNA]</scope>
    <source>
        <strain evidence="8">ATCC BAA-888 / DSM 13862 / ZAS-9</strain>
    </source>
</reference>
<name>F5YCW9_LEAAZ</name>
<feature type="transmembrane region" description="Helical" evidence="6">
    <location>
        <begin position="167"/>
        <end position="190"/>
    </location>
</feature>
<dbReference type="PANTHER" id="PTHR30294:SF29">
    <property type="entry name" value="MULTIDRUG ABC TRANSPORTER PERMEASE YBHS-RELATED"/>
    <property type="match status" value="1"/>
</dbReference>
<proteinExistence type="predicted"/>
<sequence length="244" mass="27134">MSIISKRALALARKECYSSLYSPAFYGIAVFFLVFVSVWLFYLQRFFIMDTASLRPFFAGFPLVYILIIPVLTMKSWAEEKKLGSVEILLTMPFSEWELCLGKFISSFAVLLSLLVLTLPVPLSLIPLGNFDPGVIIGEYAGAVFLGCAAISLGLFLSALAKNQAGAFLGTAVVLMAVILLNQITLWAGLPSWLSLFINYISLSFHFESFSRGLLDSRDLAFFILTTGLFLFLNTEVLIYRKRA</sequence>
<gene>
    <name evidence="7" type="ordered locus">TREAZ_0403</name>
</gene>
<keyword evidence="8" id="KW-1185">Reference proteome</keyword>
<dbReference type="Pfam" id="PF12679">
    <property type="entry name" value="ABC2_membrane_2"/>
    <property type="match status" value="1"/>
</dbReference>
<dbReference type="GO" id="GO:0005886">
    <property type="term" value="C:plasma membrane"/>
    <property type="evidence" value="ECO:0007669"/>
    <property type="project" value="UniProtKB-SubCell"/>
</dbReference>
<feature type="transmembrane region" description="Helical" evidence="6">
    <location>
        <begin position="220"/>
        <end position="240"/>
    </location>
</feature>
<comment type="subcellular location">
    <subcellularLocation>
        <location evidence="1">Cell membrane</location>
        <topology evidence="1">Multi-pass membrane protein</topology>
    </subcellularLocation>
</comment>
<keyword evidence="2" id="KW-1003">Cell membrane</keyword>
<evidence type="ECO:0000256" key="6">
    <source>
        <dbReference type="SAM" id="Phobius"/>
    </source>
</evidence>
<dbReference type="RefSeq" id="WP_015711540.1">
    <property type="nucleotide sequence ID" value="NC_015577.1"/>
</dbReference>
<dbReference type="eggNOG" id="COG1277">
    <property type="taxonomic scope" value="Bacteria"/>
</dbReference>
<organism evidence="7 8">
    <name type="scientific">Leadbettera azotonutricia (strain ATCC BAA-888 / DSM 13862 / ZAS-9)</name>
    <name type="common">Treponema azotonutricium</name>
    <dbReference type="NCBI Taxonomy" id="545695"/>
    <lineage>
        <taxon>Bacteria</taxon>
        <taxon>Pseudomonadati</taxon>
        <taxon>Spirochaetota</taxon>
        <taxon>Spirochaetia</taxon>
        <taxon>Spirochaetales</taxon>
        <taxon>Breznakiellaceae</taxon>
        <taxon>Leadbettera</taxon>
    </lineage>
</organism>
<feature type="transmembrane region" description="Helical" evidence="6">
    <location>
        <begin position="140"/>
        <end position="160"/>
    </location>
</feature>
<keyword evidence="4 6" id="KW-1133">Transmembrane helix</keyword>
<dbReference type="OrthoDB" id="9794512at2"/>
<reference evidence="8" key="1">
    <citation type="submission" date="2009-12" db="EMBL/GenBank/DDBJ databases">
        <title>Complete sequence of Treponema azotonutricium strain ZAS-9.</title>
        <authorList>
            <person name="Tetu S.G."/>
            <person name="Matson E."/>
            <person name="Ren Q."/>
            <person name="Seshadri R."/>
            <person name="Elbourne L."/>
            <person name="Hassan K.A."/>
            <person name="Durkin A."/>
            <person name="Radune D."/>
            <person name="Mohamoud Y."/>
            <person name="Shay R."/>
            <person name="Jin S."/>
            <person name="Zhang X."/>
            <person name="Lucey K."/>
            <person name="Ballor N.R."/>
            <person name="Ottesen E."/>
            <person name="Rosenthal R."/>
            <person name="Allen A."/>
            <person name="Leadbetter J.R."/>
            <person name="Paulsen I.T."/>
        </authorList>
    </citation>
    <scope>NUCLEOTIDE SEQUENCE [LARGE SCALE GENOMIC DNA]</scope>
    <source>
        <strain evidence="8">ATCC BAA-888 / DSM 13862 / ZAS-9</strain>
    </source>
</reference>
<evidence type="ECO:0000256" key="4">
    <source>
        <dbReference type="ARBA" id="ARBA00022989"/>
    </source>
</evidence>
<evidence type="ECO:0000256" key="1">
    <source>
        <dbReference type="ARBA" id="ARBA00004651"/>
    </source>
</evidence>
<dbReference type="HOGENOM" id="CLU_081003_0_1_12"/>
<evidence type="ECO:0000313" key="7">
    <source>
        <dbReference type="EMBL" id="AEF83180.1"/>
    </source>
</evidence>
<dbReference type="EMBL" id="CP001841">
    <property type="protein sequence ID" value="AEF83180.1"/>
    <property type="molecule type" value="Genomic_DNA"/>
</dbReference>
<feature type="transmembrane region" description="Helical" evidence="6">
    <location>
        <begin position="99"/>
        <end position="120"/>
    </location>
</feature>
<dbReference type="AlphaFoldDB" id="F5YCW9"/>
<protein>
    <submittedName>
        <fullName evidence="7">ABC-type transport system involved in multi-copper enzyme maturation, permease component</fullName>
    </submittedName>
</protein>
<evidence type="ECO:0000256" key="2">
    <source>
        <dbReference type="ARBA" id="ARBA00022475"/>
    </source>
</evidence>
<evidence type="ECO:0000313" key="8">
    <source>
        <dbReference type="Proteomes" id="UP000009222"/>
    </source>
</evidence>
<dbReference type="GO" id="GO:0140359">
    <property type="term" value="F:ABC-type transporter activity"/>
    <property type="evidence" value="ECO:0007669"/>
    <property type="project" value="InterPro"/>
</dbReference>
<keyword evidence="5 6" id="KW-0472">Membrane</keyword>
<evidence type="ECO:0000256" key="3">
    <source>
        <dbReference type="ARBA" id="ARBA00022692"/>
    </source>
</evidence>
<dbReference type="KEGG" id="taz:TREAZ_0403"/>
<accession>F5YCW9</accession>
<dbReference type="InterPro" id="IPR051449">
    <property type="entry name" value="ABC-2_transporter_component"/>
</dbReference>
<dbReference type="STRING" id="545695.TREAZ_0403"/>
<evidence type="ECO:0000256" key="5">
    <source>
        <dbReference type="ARBA" id="ARBA00023136"/>
    </source>
</evidence>